<feature type="compositionally biased region" description="Low complexity" evidence="1">
    <location>
        <begin position="1"/>
        <end position="12"/>
    </location>
</feature>
<dbReference type="Proteomes" id="UP000554482">
    <property type="component" value="Unassembled WGS sequence"/>
</dbReference>
<comment type="caution">
    <text evidence="2">The sequence shown here is derived from an EMBL/GenBank/DDBJ whole genome shotgun (WGS) entry which is preliminary data.</text>
</comment>
<reference evidence="2 3" key="1">
    <citation type="submission" date="2020-06" db="EMBL/GenBank/DDBJ databases">
        <title>Transcriptomic and genomic resources for Thalictrum thalictroides and T. hernandezii: Facilitating candidate gene discovery in an emerging model plant lineage.</title>
        <authorList>
            <person name="Arias T."/>
            <person name="Riano-Pachon D.M."/>
            <person name="Di Stilio V.S."/>
        </authorList>
    </citation>
    <scope>NUCLEOTIDE SEQUENCE [LARGE SCALE GENOMIC DNA]</scope>
    <source>
        <strain evidence="3">cv. WT478/WT964</strain>
        <tissue evidence="2">Leaves</tissue>
    </source>
</reference>
<evidence type="ECO:0000313" key="3">
    <source>
        <dbReference type="Proteomes" id="UP000554482"/>
    </source>
</evidence>
<evidence type="ECO:0000313" key="2">
    <source>
        <dbReference type="EMBL" id="KAF5192428.1"/>
    </source>
</evidence>
<proteinExistence type="predicted"/>
<protein>
    <submittedName>
        <fullName evidence="2">Uncharacterized protein</fullName>
    </submittedName>
</protein>
<evidence type="ECO:0000256" key="1">
    <source>
        <dbReference type="SAM" id="MobiDB-lite"/>
    </source>
</evidence>
<keyword evidence="3" id="KW-1185">Reference proteome</keyword>
<accession>A0A7J6W6M1</accession>
<gene>
    <name evidence="2" type="ORF">FRX31_017986</name>
</gene>
<name>A0A7J6W6M1_THATH</name>
<organism evidence="2 3">
    <name type="scientific">Thalictrum thalictroides</name>
    <name type="common">Rue-anemone</name>
    <name type="synonym">Anemone thalictroides</name>
    <dbReference type="NCBI Taxonomy" id="46969"/>
    <lineage>
        <taxon>Eukaryota</taxon>
        <taxon>Viridiplantae</taxon>
        <taxon>Streptophyta</taxon>
        <taxon>Embryophyta</taxon>
        <taxon>Tracheophyta</taxon>
        <taxon>Spermatophyta</taxon>
        <taxon>Magnoliopsida</taxon>
        <taxon>Ranunculales</taxon>
        <taxon>Ranunculaceae</taxon>
        <taxon>Thalictroideae</taxon>
        <taxon>Thalictrum</taxon>
    </lineage>
</organism>
<dbReference type="AlphaFoldDB" id="A0A7J6W6M1"/>
<dbReference type="EMBL" id="JABWDY010021353">
    <property type="protein sequence ID" value="KAF5192428.1"/>
    <property type="molecule type" value="Genomic_DNA"/>
</dbReference>
<feature type="region of interest" description="Disordered" evidence="1">
    <location>
        <begin position="1"/>
        <end position="20"/>
    </location>
</feature>
<sequence>MASIVSSLSNLSTPPPTPHTATIHPKSEVHTYIPSPNPLSPPNFPLEVSQSKVGDTLSKTQIHEIVTFVQPDLEKEGSLVVDLLNPQGIVRDSKPHNKNIAWNSLLKVKPQSAGIEELSYCEPVFKNGFLQIDDV</sequence>